<keyword evidence="6 9" id="KW-1133">Transmembrane helix</keyword>
<evidence type="ECO:0000256" key="7">
    <source>
        <dbReference type="ARBA" id="ARBA00023136"/>
    </source>
</evidence>
<keyword evidence="11" id="KW-1185">Reference proteome</keyword>
<dbReference type="AlphaFoldDB" id="A0A6P1BAZ4"/>
<dbReference type="PANTHER" id="PTHR11795">
    <property type="entry name" value="BRANCHED-CHAIN AMINO ACID TRANSPORT SYSTEM PERMEASE PROTEIN LIVH"/>
    <property type="match status" value="1"/>
</dbReference>
<sequence>MEAAVTTLLNALTLIGILSLVGLGLTISFGLMNVTNLAHGEFLTVGAYAVYFTQSFGGSYWLGLVTAPLAAAIVGCALEWLILRHLYEKPIAAILATWGASLVIQQSLELVFGLGGKPVLPPVQGALDLSVAAYPAYRILLICIAAIALGLVLVLVRRTSFGLDIRTVIQNRTMAEAVGINTRRVYAIAFAFGAGVAGLAGALVSPLTTVLPQMGVGYLANAFFVVIVGGAGSVAGLIAGSTFIGGLTSVLNYQMSPSLVQAIVLLVAILIVRVRPNGLLSTAGALR</sequence>
<feature type="transmembrane region" description="Helical" evidence="9">
    <location>
        <begin position="136"/>
        <end position="156"/>
    </location>
</feature>
<evidence type="ECO:0000313" key="11">
    <source>
        <dbReference type="Proteomes" id="UP000468531"/>
    </source>
</evidence>
<evidence type="ECO:0000313" key="10">
    <source>
        <dbReference type="EMBL" id="NEU95626.1"/>
    </source>
</evidence>
<dbReference type="GO" id="GO:0006865">
    <property type="term" value="P:amino acid transport"/>
    <property type="evidence" value="ECO:0007669"/>
    <property type="project" value="UniProtKB-KW"/>
</dbReference>
<evidence type="ECO:0000256" key="3">
    <source>
        <dbReference type="ARBA" id="ARBA00022475"/>
    </source>
</evidence>
<evidence type="ECO:0000256" key="5">
    <source>
        <dbReference type="ARBA" id="ARBA00022970"/>
    </source>
</evidence>
<accession>A0A6P1BAZ4</accession>
<reference evidence="10 11" key="1">
    <citation type="journal article" date="2020" name="Arch. Microbiol.">
        <title>Bradyrhizobium uaiense sp. nov., a new highly efficient cowpea symbiont.</title>
        <authorList>
            <person name="Cabral Michel D."/>
            <person name="Azarias Guimaraes A."/>
            <person name="Martins da Costa E."/>
            <person name="Soares de Carvalho T."/>
            <person name="Balsanelli E."/>
            <person name="Willems A."/>
            <person name="Maltempi de Souza E."/>
            <person name="de Souza Moreira F.M."/>
        </authorList>
    </citation>
    <scope>NUCLEOTIDE SEQUENCE [LARGE SCALE GENOMIC DNA]</scope>
    <source>
        <strain evidence="10 11">UFLA 03-164</strain>
    </source>
</reference>
<feature type="transmembrane region" description="Helical" evidence="9">
    <location>
        <begin position="250"/>
        <end position="272"/>
    </location>
</feature>
<evidence type="ECO:0000256" key="2">
    <source>
        <dbReference type="ARBA" id="ARBA00022448"/>
    </source>
</evidence>
<protein>
    <submittedName>
        <fullName evidence="10">Branched-chain amino acid ABC transporter permease</fullName>
    </submittedName>
</protein>
<evidence type="ECO:0000256" key="9">
    <source>
        <dbReference type="SAM" id="Phobius"/>
    </source>
</evidence>
<evidence type="ECO:0000256" key="6">
    <source>
        <dbReference type="ARBA" id="ARBA00022989"/>
    </source>
</evidence>
<feature type="transmembrane region" description="Helical" evidence="9">
    <location>
        <begin position="60"/>
        <end position="83"/>
    </location>
</feature>
<dbReference type="CDD" id="cd06582">
    <property type="entry name" value="TM_PBP1_LivH_like"/>
    <property type="match status" value="1"/>
</dbReference>
<evidence type="ECO:0000256" key="8">
    <source>
        <dbReference type="ARBA" id="ARBA00037998"/>
    </source>
</evidence>
<dbReference type="InterPro" id="IPR001851">
    <property type="entry name" value="ABC_transp_permease"/>
</dbReference>
<gene>
    <name evidence="10" type="ORF">FNJ47_07245</name>
</gene>
<keyword evidence="2" id="KW-0813">Transport</keyword>
<dbReference type="EMBL" id="VKHP01000017">
    <property type="protein sequence ID" value="NEU95626.1"/>
    <property type="molecule type" value="Genomic_DNA"/>
</dbReference>
<comment type="subcellular location">
    <subcellularLocation>
        <location evidence="1">Cell membrane</location>
        <topology evidence="1">Multi-pass membrane protein</topology>
    </subcellularLocation>
</comment>
<dbReference type="GO" id="GO:0022857">
    <property type="term" value="F:transmembrane transporter activity"/>
    <property type="evidence" value="ECO:0007669"/>
    <property type="project" value="InterPro"/>
</dbReference>
<keyword evidence="7 9" id="KW-0472">Membrane</keyword>
<dbReference type="GO" id="GO:0005886">
    <property type="term" value="C:plasma membrane"/>
    <property type="evidence" value="ECO:0007669"/>
    <property type="project" value="UniProtKB-SubCell"/>
</dbReference>
<keyword evidence="3" id="KW-1003">Cell membrane</keyword>
<comment type="caution">
    <text evidence="10">The sequence shown here is derived from an EMBL/GenBank/DDBJ whole genome shotgun (WGS) entry which is preliminary data.</text>
</comment>
<feature type="transmembrane region" description="Helical" evidence="9">
    <location>
        <begin position="95"/>
        <end position="116"/>
    </location>
</feature>
<proteinExistence type="inferred from homology"/>
<evidence type="ECO:0000256" key="1">
    <source>
        <dbReference type="ARBA" id="ARBA00004651"/>
    </source>
</evidence>
<dbReference type="InterPro" id="IPR052157">
    <property type="entry name" value="BCAA_transport_permease"/>
</dbReference>
<dbReference type="RefSeq" id="WP_163152029.1">
    <property type="nucleotide sequence ID" value="NZ_VKHP01000017.1"/>
</dbReference>
<name>A0A6P1BAZ4_9BRAD</name>
<feature type="transmembrane region" description="Helical" evidence="9">
    <location>
        <begin position="12"/>
        <end position="32"/>
    </location>
</feature>
<keyword evidence="4 9" id="KW-0812">Transmembrane</keyword>
<feature type="transmembrane region" description="Helical" evidence="9">
    <location>
        <begin position="185"/>
        <end position="204"/>
    </location>
</feature>
<organism evidence="10 11">
    <name type="scientific">Bradyrhizobium uaiense</name>
    <dbReference type="NCBI Taxonomy" id="2594946"/>
    <lineage>
        <taxon>Bacteria</taxon>
        <taxon>Pseudomonadati</taxon>
        <taxon>Pseudomonadota</taxon>
        <taxon>Alphaproteobacteria</taxon>
        <taxon>Hyphomicrobiales</taxon>
        <taxon>Nitrobacteraceae</taxon>
        <taxon>Bradyrhizobium</taxon>
    </lineage>
</organism>
<evidence type="ECO:0000256" key="4">
    <source>
        <dbReference type="ARBA" id="ARBA00022692"/>
    </source>
</evidence>
<dbReference type="PANTHER" id="PTHR11795:SF447">
    <property type="entry name" value="ABC TRANSPORTER PERMEASE PROTEIN"/>
    <property type="match status" value="1"/>
</dbReference>
<dbReference type="Pfam" id="PF02653">
    <property type="entry name" value="BPD_transp_2"/>
    <property type="match status" value="1"/>
</dbReference>
<feature type="transmembrane region" description="Helical" evidence="9">
    <location>
        <begin position="216"/>
        <end position="238"/>
    </location>
</feature>
<dbReference type="Proteomes" id="UP000468531">
    <property type="component" value="Unassembled WGS sequence"/>
</dbReference>
<comment type="similarity">
    <text evidence="8">Belongs to the binding-protein-dependent transport system permease family. LivHM subfamily.</text>
</comment>
<keyword evidence="5" id="KW-0029">Amino-acid transport</keyword>